<accession>A0A160PE54</accession>
<protein>
    <submittedName>
        <fullName evidence="1">Uncharacterized protein</fullName>
    </submittedName>
</protein>
<dbReference type="EMBL" id="AP014809">
    <property type="protein sequence ID" value="BAU91379.1"/>
    <property type="molecule type" value="Genomic_DNA"/>
</dbReference>
<organism evidence="1 2">
    <name type="scientific">Methylorubrum populi</name>
    <dbReference type="NCBI Taxonomy" id="223967"/>
    <lineage>
        <taxon>Bacteria</taxon>
        <taxon>Pseudomonadati</taxon>
        <taxon>Pseudomonadota</taxon>
        <taxon>Alphaproteobacteria</taxon>
        <taxon>Hyphomicrobiales</taxon>
        <taxon>Methylobacteriaceae</taxon>
        <taxon>Methylorubrum</taxon>
    </lineage>
</organism>
<proteinExistence type="predicted"/>
<reference evidence="1 2" key="1">
    <citation type="journal article" date="2016" name="Genome Announc.">
        <title>Complete Genome Sequence of Methylobacterium populi P-1M, Isolated from Pink-Pigmented Household Biofilm.</title>
        <authorList>
            <person name="Morohoshi T."/>
            <person name="Ikeda T."/>
        </authorList>
    </citation>
    <scope>NUCLEOTIDE SEQUENCE [LARGE SCALE GENOMIC DNA]</scope>
    <source>
        <strain evidence="1 2">P-1M</strain>
    </source>
</reference>
<sequence length="57" mass="6074">MDDLDFGGLTGADDDPVSAAFLDPDFDRWDGDVARALGRRAADFDGRGPSDADDADR</sequence>
<gene>
    <name evidence="1" type="ORF">MPPM_2774</name>
</gene>
<evidence type="ECO:0000313" key="2">
    <source>
        <dbReference type="Proteomes" id="UP000218288"/>
    </source>
</evidence>
<dbReference type="AlphaFoldDB" id="A0A160PE54"/>
<name>A0A160PE54_9HYPH</name>
<dbReference type="Proteomes" id="UP000218288">
    <property type="component" value="Chromosome"/>
</dbReference>
<dbReference type="RefSeq" id="WP_157914192.1">
    <property type="nucleotide sequence ID" value="NZ_AP014809.1"/>
</dbReference>
<dbReference type="OrthoDB" id="9863755at2"/>
<evidence type="ECO:0000313" key="1">
    <source>
        <dbReference type="EMBL" id="BAU91379.1"/>
    </source>
</evidence>